<feature type="region of interest" description="Disordered" evidence="1">
    <location>
        <begin position="1"/>
        <end position="35"/>
    </location>
</feature>
<feature type="compositionally biased region" description="Basic residues" evidence="1">
    <location>
        <begin position="1"/>
        <end position="11"/>
    </location>
</feature>
<reference evidence="2 3" key="1">
    <citation type="submission" date="2024-02" db="EMBL/GenBank/DDBJ databases">
        <authorList>
            <person name="Vignale AGUSTIN F."/>
            <person name="Sosa J E."/>
            <person name="Modenutti C."/>
        </authorList>
    </citation>
    <scope>NUCLEOTIDE SEQUENCE [LARGE SCALE GENOMIC DNA]</scope>
</reference>
<accession>A0ABC8RIJ2</accession>
<proteinExistence type="predicted"/>
<protein>
    <submittedName>
        <fullName evidence="2">Uncharacterized protein</fullName>
    </submittedName>
</protein>
<feature type="compositionally biased region" description="Basic and acidic residues" evidence="1">
    <location>
        <begin position="18"/>
        <end position="35"/>
    </location>
</feature>
<organism evidence="2 3">
    <name type="scientific">Ilex paraguariensis</name>
    <name type="common">yerba mate</name>
    <dbReference type="NCBI Taxonomy" id="185542"/>
    <lineage>
        <taxon>Eukaryota</taxon>
        <taxon>Viridiplantae</taxon>
        <taxon>Streptophyta</taxon>
        <taxon>Embryophyta</taxon>
        <taxon>Tracheophyta</taxon>
        <taxon>Spermatophyta</taxon>
        <taxon>Magnoliopsida</taxon>
        <taxon>eudicotyledons</taxon>
        <taxon>Gunneridae</taxon>
        <taxon>Pentapetalae</taxon>
        <taxon>asterids</taxon>
        <taxon>campanulids</taxon>
        <taxon>Aquifoliales</taxon>
        <taxon>Aquifoliaceae</taxon>
        <taxon>Ilex</taxon>
    </lineage>
</organism>
<evidence type="ECO:0000313" key="2">
    <source>
        <dbReference type="EMBL" id="CAK9144798.1"/>
    </source>
</evidence>
<dbReference type="EMBL" id="CAUOFW020001425">
    <property type="protein sequence ID" value="CAK9144798.1"/>
    <property type="molecule type" value="Genomic_DNA"/>
</dbReference>
<gene>
    <name evidence="2" type="ORF">ILEXP_LOCUS12573</name>
</gene>
<dbReference type="AlphaFoldDB" id="A0ABC8RIJ2"/>
<dbReference type="Proteomes" id="UP001642360">
    <property type="component" value="Unassembled WGS sequence"/>
</dbReference>
<comment type="caution">
    <text evidence="2">The sequence shown here is derived from an EMBL/GenBank/DDBJ whole genome shotgun (WGS) entry which is preliminary data.</text>
</comment>
<evidence type="ECO:0000256" key="1">
    <source>
        <dbReference type="SAM" id="MobiDB-lite"/>
    </source>
</evidence>
<name>A0ABC8RIJ2_9AQUA</name>
<evidence type="ECO:0000313" key="3">
    <source>
        <dbReference type="Proteomes" id="UP001642360"/>
    </source>
</evidence>
<keyword evidence="3" id="KW-1185">Reference proteome</keyword>
<sequence length="74" mass="8335">MLKRKVSKQMKSRGNEGGARKQLEGTSKEMDELGETNKDTFLKEAHNGHMFTSQWDHMGILVAKDGKEKVISSL</sequence>